<reference evidence="1" key="1">
    <citation type="submission" date="2018-05" db="EMBL/GenBank/DDBJ databases">
        <authorList>
            <person name="Lanie J.A."/>
            <person name="Ng W.-L."/>
            <person name="Kazmierczak K.M."/>
            <person name="Andrzejewski T.M."/>
            <person name="Davidsen T.M."/>
            <person name="Wayne K.J."/>
            <person name="Tettelin H."/>
            <person name="Glass J.I."/>
            <person name="Rusch D."/>
            <person name="Podicherti R."/>
            <person name="Tsui H.-C.T."/>
            <person name="Winkler M.E."/>
        </authorList>
    </citation>
    <scope>NUCLEOTIDE SEQUENCE</scope>
</reference>
<feature type="non-terminal residue" evidence="1">
    <location>
        <position position="327"/>
    </location>
</feature>
<sequence length="327" mass="38558">MNMKINKVTLKNMFLFIISLMLLPRISFSQNEELFSNNLNLSAEMPIDFKELYKNTNDSTFIKTQMIYASNDGQHDTIKIKVRVRGNFRKRLCYFKPMKIKISKKHANNTIFENFRTLKLVVPCQNQSNKDELIYKEWMAYKLYENFSSVHLKTQPLTLKIIEIKGNKKIEHNMFAFLVEDNSKVAKRINAKKFPDRRVSPFAVTDSSAINFAIFSYMIGNTDWSMAYQHNVEMLYLNTRLIAVPYDFDHSGLVNASYAKPNPILNTSSVTERVYRGLCNRDANMFQSIRLRYINQYDNIQSTINSFKEKISEKEFKRIKTYIEEFY</sequence>
<dbReference type="AlphaFoldDB" id="A0A381R1J6"/>
<protein>
    <submittedName>
        <fullName evidence="1">Uncharacterized protein</fullName>
    </submittedName>
</protein>
<proteinExistence type="predicted"/>
<dbReference type="EMBL" id="UINC01001563">
    <property type="protein sequence ID" value="SUZ83727.1"/>
    <property type="molecule type" value="Genomic_DNA"/>
</dbReference>
<accession>A0A381R1J6</accession>
<evidence type="ECO:0000313" key="1">
    <source>
        <dbReference type="EMBL" id="SUZ83727.1"/>
    </source>
</evidence>
<name>A0A381R1J6_9ZZZZ</name>
<organism evidence="1">
    <name type="scientific">marine metagenome</name>
    <dbReference type="NCBI Taxonomy" id="408172"/>
    <lineage>
        <taxon>unclassified sequences</taxon>
        <taxon>metagenomes</taxon>
        <taxon>ecological metagenomes</taxon>
    </lineage>
</organism>
<gene>
    <name evidence="1" type="ORF">METZ01_LOCUS36581</name>
</gene>